<organism evidence="1 2">
    <name type="scientific">Candidatus Berkelbacteria bacterium Athens1014_28</name>
    <dbReference type="NCBI Taxonomy" id="2017145"/>
    <lineage>
        <taxon>Bacteria</taxon>
        <taxon>Candidatus Berkelbacteria</taxon>
    </lineage>
</organism>
<accession>A0A554LNR8</accession>
<dbReference type="EMBL" id="VMGN01000013">
    <property type="protein sequence ID" value="TSC94434.1"/>
    <property type="molecule type" value="Genomic_DNA"/>
</dbReference>
<gene>
    <name evidence="1" type="ORF">Athens101428_291</name>
</gene>
<sequence length="129" mass="14290">MIDGIVIISDEVSTGVARHLHTLFSKSLPVMKIPFNGSRYRIRGDKEDIVFWDFEGCYIYLLDSTCPSDLPDVIDKLPPELTIPFVRDANYGDILVFGAPPVLPGNCLGIELFGAVRSLLEELCPAFTT</sequence>
<protein>
    <submittedName>
        <fullName evidence="1">Uncharacterized protein</fullName>
    </submittedName>
</protein>
<name>A0A554LNR8_9BACT</name>
<proteinExistence type="predicted"/>
<comment type="caution">
    <text evidence="1">The sequence shown here is derived from an EMBL/GenBank/DDBJ whole genome shotgun (WGS) entry which is preliminary data.</text>
</comment>
<reference evidence="1 2" key="1">
    <citation type="submission" date="2017-07" db="EMBL/GenBank/DDBJ databases">
        <title>Mechanisms for carbon and nitrogen cycling indicate functional differentiation within the Candidate Phyla Radiation.</title>
        <authorList>
            <person name="Danczak R.E."/>
            <person name="Johnston M.D."/>
            <person name="Kenah C."/>
            <person name="Slattery M."/>
            <person name="Wrighton K.C."/>
            <person name="Wilkins M.J."/>
        </authorList>
    </citation>
    <scope>NUCLEOTIDE SEQUENCE [LARGE SCALE GENOMIC DNA]</scope>
    <source>
        <strain evidence="1">Athens1014_28</strain>
    </source>
</reference>
<dbReference type="Proteomes" id="UP000316495">
    <property type="component" value="Unassembled WGS sequence"/>
</dbReference>
<evidence type="ECO:0000313" key="1">
    <source>
        <dbReference type="EMBL" id="TSC94434.1"/>
    </source>
</evidence>
<dbReference type="AlphaFoldDB" id="A0A554LNR8"/>
<evidence type="ECO:0000313" key="2">
    <source>
        <dbReference type="Proteomes" id="UP000316495"/>
    </source>
</evidence>